<dbReference type="Proteomes" id="UP000092884">
    <property type="component" value="Chromosome"/>
</dbReference>
<keyword evidence="1" id="KW-0489">Methyltransferase</keyword>
<keyword evidence="3" id="KW-0949">S-adenosyl-L-methionine</keyword>
<dbReference type="CDD" id="cd02440">
    <property type="entry name" value="AdoMet_MTases"/>
    <property type="match status" value="1"/>
</dbReference>
<keyword evidence="6" id="KW-1185">Reference proteome</keyword>
<reference evidence="6" key="1">
    <citation type="submission" date="2016-07" db="EMBL/GenBank/DDBJ databases">
        <authorList>
            <person name="Florea S."/>
            <person name="Webb J.S."/>
            <person name="Jaromczyk J."/>
            <person name="Schardl C.L."/>
        </authorList>
    </citation>
    <scope>NUCLEOTIDE SEQUENCE [LARGE SCALE GENOMIC DNA]</scope>
    <source>
        <strain evidence="6">MIT 01-6242</strain>
    </source>
</reference>
<name>A0A1B1U7Q9_9HELI</name>
<organism evidence="5 6">
    <name type="scientific">Helicobacter enhydrae</name>
    <dbReference type="NCBI Taxonomy" id="222136"/>
    <lineage>
        <taxon>Bacteria</taxon>
        <taxon>Pseudomonadati</taxon>
        <taxon>Campylobacterota</taxon>
        <taxon>Epsilonproteobacteria</taxon>
        <taxon>Campylobacterales</taxon>
        <taxon>Helicobacteraceae</taxon>
        <taxon>Helicobacter</taxon>
    </lineage>
</organism>
<dbReference type="AlphaFoldDB" id="A0A1B1U7Q9"/>
<dbReference type="Pfam" id="PF00398">
    <property type="entry name" value="RrnaAD"/>
    <property type="match status" value="1"/>
</dbReference>
<protein>
    <recommendedName>
        <fullName evidence="7">Methyltransferase domain-containing protein</fullName>
    </recommendedName>
</protein>
<dbReference type="SUPFAM" id="SSF53335">
    <property type="entry name" value="S-adenosyl-L-methionine-dependent methyltransferases"/>
    <property type="match status" value="1"/>
</dbReference>
<gene>
    <name evidence="5" type="ORF">BBW65_06135</name>
</gene>
<evidence type="ECO:0000256" key="1">
    <source>
        <dbReference type="ARBA" id="ARBA00022603"/>
    </source>
</evidence>
<dbReference type="GO" id="GO:0032259">
    <property type="term" value="P:methylation"/>
    <property type="evidence" value="ECO:0007669"/>
    <property type="project" value="UniProtKB-KW"/>
</dbReference>
<dbReference type="KEGG" id="het:BBW65_06135"/>
<evidence type="ECO:0000313" key="6">
    <source>
        <dbReference type="Proteomes" id="UP000092884"/>
    </source>
</evidence>
<dbReference type="STRING" id="222136.BBW65_06135"/>
<proteinExistence type="predicted"/>
<dbReference type="Gene3D" id="3.40.50.150">
    <property type="entry name" value="Vaccinia Virus protein VP39"/>
    <property type="match status" value="1"/>
</dbReference>
<evidence type="ECO:0000256" key="2">
    <source>
        <dbReference type="ARBA" id="ARBA00022679"/>
    </source>
</evidence>
<keyword evidence="4" id="KW-0694">RNA-binding</keyword>
<dbReference type="InterPro" id="IPR029063">
    <property type="entry name" value="SAM-dependent_MTases_sf"/>
</dbReference>
<sequence length="184" mass="20675">MFVQFLKNPTKVGAVCSSSQYLAKAMVRYANIKEARYIAEIGAGLGAFTKEILIQKPEASDFFAVEISSDLTHKLKKKFPNLAIYNQNASDLKHIMHSRDVEMLDVVVSGLPWSVFPKKLQNDLLDVIEGSLRNGGKFVTFAYVLPTPQALKFRKLLFAKFPKTKVSKIIWANFPPAVVYCCQK</sequence>
<dbReference type="GO" id="GO:0008168">
    <property type="term" value="F:methyltransferase activity"/>
    <property type="evidence" value="ECO:0007669"/>
    <property type="project" value="UniProtKB-KW"/>
</dbReference>
<evidence type="ECO:0000256" key="4">
    <source>
        <dbReference type="ARBA" id="ARBA00022884"/>
    </source>
</evidence>
<dbReference type="EMBL" id="CP016503">
    <property type="protein sequence ID" value="ANV98780.1"/>
    <property type="molecule type" value="Genomic_DNA"/>
</dbReference>
<keyword evidence="2" id="KW-0808">Transferase</keyword>
<evidence type="ECO:0000256" key="3">
    <source>
        <dbReference type="ARBA" id="ARBA00022691"/>
    </source>
</evidence>
<evidence type="ECO:0008006" key="7">
    <source>
        <dbReference type="Google" id="ProtNLM"/>
    </source>
</evidence>
<evidence type="ECO:0000313" key="5">
    <source>
        <dbReference type="EMBL" id="ANV98780.1"/>
    </source>
</evidence>
<dbReference type="OrthoDB" id="9805585at2"/>
<dbReference type="InterPro" id="IPR001737">
    <property type="entry name" value="KsgA/Erm"/>
</dbReference>
<accession>A0A1B1U7Q9</accession>
<dbReference type="GO" id="GO:0003723">
    <property type="term" value="F:RNA binding"/>
    <property type="evidence" value="ECO:0007669"/>
    <property type="project" value="UniProtKB-KW"/>
</dbReference>